<gene>
    <name evidence="3" type="ORF">ACFPUY_33050</name>
</gene>
<dbReference type="Pfam" id="PF13635">
    <property type="entry name" value="DUF4143"/>
    <property type="match status" value="1"/>
</dbReference>
<dbReference type="Proteomes" id="UP001596096">
    <property type="component" value="Unassembled WGS sequence"/>
</dbReference>
<proteinExistence type="predicted"/>
<dbReference type="InterPro" id="IPR041682">
    <property type="entry name" value="AAA_14"/>
</dbReference>
<evidence type="ECO:0000259" key="1">
    <source>
        <dbReference type="Pfam" id="PF13173"/>
    </source>
</evidence>
<evidence type="ECO:0000259" key="2">
    <source>
        <dbReference type="Pfam" id="PF13635"/>
    </source>
</evidence>
<dbReference type="Pfam" id="PF13173">
    <property type="entry name" value="AAA_14"/>
    <property type="match status" value="1"/>
</dbReference>
<feature type="domain" description="AAA" evidence="1">
    <location>
        <begin position="20"/>
        <end position="137"/>
    </location>
</feature>
<comment type="caution">
    <text evidence="3">The sequence shown here is derived from an EMBL/GenBank/DDBJ whole genome shotgun (WGS) entry which is preliminary data.</text>
</comment>
<dbReference type="GO" id="GO:0005524">
    <property type="term" value="F:ATP binding"/>
    <property type="evidence" value="ECO:0007669"/>
    <property type="project" value="UniProtKB-KW"/>
</dbReference>
<dbReference type="InterPro" id="IPR025420">
    <property type="entry name" value="DUF4143"/>
</dbReference>
<keyword evidence="3" id="KW-0067">ATP-binding</keyword>
<name>A0ABW1C410_9ACTN</name>
<feature type="domain" description="DUF4143" evidence="2">
    <location>
        <begin position="203"/>
        <end position="363"/>
    </location>
</feature>
<organism evidence="3 4">
    <name type="scientific">Nonomuraea harbinensis</name>
    <dbReference type="NCBI Taxonomy" id="1286938"/>
    <lineage>
        <taxon>Bacteria</taxon>
        <taxon>Bacillati</taxon>
        <taxon>Actinomycetota</taxon>
        <taxon>Actinomycetes</taxon>
        <taxon>Streptosporangiales</taxon>
        <taxon>Streptosporangiaceae</taxon>
        <taxon>Nonomuraea</taxon>
    </lineage>
</organism>
<sequence length="427" mass="47126">MDLVPRLAASRLRELLSELRIVVVNGPRQCGKTTLLQSCRRFGDATFAALDDPSQLAIARDDPRTFARQQPQPVIIDEIQRAGDALVLAIKQVVDEDWRPGQFVLSGSTRFLSVPTLSESLAGRVAFVDLWPFAVAERTGGTGGFCDQVFADPASVTEPRSAWTREDYLRLICQGSYPEVLRLSSPLALRTWFRGYLDTVISHDIREFAHVTKASSIPDLIALVAARASGQLVLAQLANSLGLDAATVRSYLAYLETVFLVASAPAWSNNFSSRVTHAPKTYVTDSGLAAYLLDVDAEALRAPGHPALGGLLETFVFAELLKLTTFTQRHVTLRHYRDRDKREVDFILERRDGTVIGIEVKASATPKPDDARHLRWLRDNLGDRFRAGYVLHLGDTNLPSGDRIFFTPLSALWDHAAPAGLTPRLPD</sequence>
<keyword evidence="3" id="KW-0547">Nucleotide-binding</keyword>
<dbReference type="EMBL" id="JBHSNW010000022">
    <property type="protein sequence ID" value="MFC5819952.1"/>
    <property type="molecule type" value="Genomic_DNA"/>
</dbReference>
<dbReference type="RefSeq" id="WP_219544842.1">
    <property type="nucleotide sequence ID" value="NZ_JAHKRN010000011.1"/>
</dbReference>
<dbReference type="PANTHER" id="PTHR43566">
    <property type="entry name" value="CONSERVED PROTEIN"/>
    <property type="match status" value="1"/>
</dbReference>
<keyword evidence="4" id="KW-1185">Reference proteome</keyword>
<reference evidence="4" key="1">
    <citation type="journal article" date="2019" name="Int. J. Syst. Evol. Microbiol.">
        <title>The Global Catalogue of Microorganisms (GCM) 10K type strain sequencing project: providing services to taxonomists for standard genome sequencing and annotation.</title>
        <authorList>
            <consortium name="The Broad Institute Genomics Platform"/>
            <consortium name="The Broad Institute Genome Sequencing Center for Infectious Disease"/>
            <person name="Wu L."/>
            <person name="Ma J."/>
        </authorList>
    </citation>
    <scope>NUCLEOTIDE SEQUENCE [LARGE SCALE GENOMIC DNA]</scope>
    <source>
        <strain evidence="4">CGMCC 4.7106</strain>
    </source>
</reference>
<evidence type="ECO:0000313" key="4">
    <source>
        <dbReference type="Proteomes" id="UP001596096"/>
    </source>
</evidence>
<dbReference type="PANTHER" id="PTHR43566:SF2">
    <property type="entry name" value="DUF4143 DOMAIN-CONTAINING PROTEIN"/>
    <property type="match status" value="1"/>
</dbReference>
<protein>
    <submittedName>
        <fullName evidence="3">ATP-binding protein</fullName>
    </submittedName>
</protein>
<evidence type="ECO:0000313" key="3">
    <source>
        <dbReference type="EMBL" id="MFC5819952.1"/>
    </source>
</evidence>
<accession>A0ABW1C410</accession>